<evidence type="ECO:0000313" key="3">
    <source>
        <dbReference type="Proteomes" id="UP000484885"/>
    </source>
</evidence>
<gene>
    <name evidence="2" type="ORF">G3I74_00365</name>
</gene>
<dbReference type="EMBL" id="JAAGSC010000023">
    <property type="protein sequence ID" value="NDY94187.1"/>
    <property type="molecule type" value="Genomic_DNA"/>
</dbReference>
<dbReference type="RefSeq" id="WP_164208854.1">
    <property type="nucleotide sequence ID" value="NZ_JAAGSC010000023.1"/>
</dbReference>
<organism evidence="2 3">
    <name type="scientific">Wenzhouxiangella limi</name>
    <dbReference type="NCBI Taxonomy" id="2707351"/>
    <lineage>
        <taxon>Bacteria</taxon>
        <taxon>Pseudomonadati</taxon>
        <taxon>Pseudomonadota</taxon>
        <taxon>Gammaproteobacteria</taxon>
        <taxon>Chromatiales</taxon>
        <taxon>Wenzhouxiangellaceae</taxon>
        <taxon>Wenzhouxiangella</taxon>
    </lineage>
</organism>
<dbReference type="AlphaFoldDB" id="A0A845URI8"/>
<feature type="compositionally biased region" description="Polar residues" evidence="1">
    <location>
        <begin position="122"/>
        <end position="132"/>
    </location>
</feature>
<evidence type="ECO:0000313" key="2">
    <source>
        <dbReference type="EMBL" id="NDY94187.1"/>
    </source>
</evidence>
<feature type="region of interest" description="Disordered" evidence="1">
    <location>
        <begin position="107"/>
        <end position="132"/>
    </location>
</feature>
<reference evidence="2 3" key="1">
    <citation type="submission" date="2020-02" db="EMBL/GenBank/DDBJ databases">
        <authorList>
            <person name="Zhang X.-Y."/>
        </authorList>
    </citation>
    <scope>NUCLEOTIDE SEQUENCE [LARGE SCALE GENOMIC DNA]</scope>
    <source>
        <strain evidence="2 3">C33</strain>
    </source>
</reference>
<keyword evidence="3" id="KW-1185">Reference proteome</keyword>
<sequence length="132" mass="14606">MKKAHILNVLLVAGSLAVLALVFSSPIAAKPGWSNPEPGGLALSGAQRDQIANLRGAFHEKIKDLDWSVDDSGHDPETLQRARELRLALRAEIRDVLTEEQLEHIDSAQKRCPHGGKREQQPVRQQTTTLYL</sequence>
<proteinExistence type="predicted"/>
<protein>
    <recommendedName>
        <fullName evidence="4">Zinc resistance-associated protein</fullName>
    </recommendedName>
</protein>
<evidence type="ECO:0000256" key="1">
    <source>
        <dbReference type="SAM" id="MobiDB-lite"/>
    </source>
</evidence>
<comment type="caution">
    <text evidence="2">The sequence shown here is derived from an EMBL/GenBank/DDBJ whole genome shotgun (WGS) entry which is preliminary data.</text>
</comment>
<name>A0A845URI8_9GAMM</name>
<accession>A0A845URI8</accession>
<evidence type="ECO:0008006" key="4">
    <source>
        <dbReference type="Google" id="ProtNLM"/>
    </source>
</evidence>
<dbReference type="Proteomes" id="UP000484885">
    <property type="component" value="Unassembled WGS sequence"/>
</dbReference>